<dbReference type="SMART" id="SM00382">
    <property type="entry name" value="AAA"/>
    <property type="match status" value="1"/>
</dbReference>
<dbReference type="Pfam" id="PF13732">
    <property type="entry name" value="DrrA1-3_C"/>
    <property type="match status" value="1"/>
</dbReference>
<organism evidence="5 6">
    <name type="scientific">Marinicrinis lubricantis</name>
    <dbReference type="NCBI Taxonomy" id="2086470"/>
    <lineage>
        <taxon>Bacteria</taxon>
        <taxon>Bacillati</taxon>
        <taxon>Bacillota</taxon>
        <taxon>Bacilli</taxon>
        <taxon>Bacillales</taxon>
        <taxon>Paenibacillaceae</taxon>
    </lineage>
</organism>
<comment type="caution">
    <text evidence="5">The sequence shown here is derived from an EMBL/GenBank/DDBJ whole genome shotgun (WGS) entry which is preliminary data.</text>
</comment>
<dbReference type="SUPFAM" id="SSF52540">
    <property type="entry name" value="P-loop containing nucleoside triphosphate hydrolases"/>
    <property type="match status" value="1"/>
</dbReference>
<evidence type="ECO:0000313" key="5">
    <source>
        <dbReference type="EMBL" id="MFC5988698.1"/>
    </source>
</evidence>
<dbReference type="EMBL" id="JBHSQV010000184">
    <property type="protein sequence ID" value="MFC5988698.1"/>
    <property type="molecule type" value="Genomic_DNA"/>
</dbReference>
<evidence type="ECO:0000256" key="1">
    <source>
        <dbReference type="ARBA" id="ARBA00022448"/>
    </source>
</evidence>
<name>A0ABW1IU93_9BACL</name>
<keyword evidence="1" id="KW-0813">Transport</keyword>
<reference evidence="6" key="1">
    <citation type="journal article" date="2019" name="Int. J. Syst. Evol. Microbiol.">
        <title>The Global Catalogue of Microorganisms (GCM) 10K type strain sequencing project: providing services to taxonomists for standard genome sequencing and annotation.</title>
        <authorList>
            <consortium name="The Broad Institute Genomics Platform"/>
            <consortium name="The Broad Institute Genome Sequencing Center for Infectious Disease"/>
            <person name="Wu L."/>
            <person name="Ma J."/>
        </authorList>
    </citation>
    <scope>NUCLEOTIDE SEQUENCE [LARGE SCALE GENOMIC DNA]</scope>
    <source>
        <strain evidence="6">CCM 8749</strain>
    </source>
</reference>
<dbReference type="RefSeq" id="WP_379896178.1">
    <property type="nucleotide sequence ID" value="NZ_CBCSCT010000006.1"/>
</dbReference>
<dbReference type="InterPro" id="IPR025302">
    <property type="entry name" value="DrrA1/2-like_C"/>
</dbReference>
<sequence>MSLIETKGLQKVFRQAVKDPGLAGAIKHLFVQKYRDKHAVEGIDLTIEEGETVAYVGPNGAGKSTTIKMLSGVLVPSGGEIRVDGLVPYKQRMENAQRIGAVFGQRTQLWWDIPVRESLNLLKDIYQVPDYTFKQNLDMFTELLGMDQFLHLSARKLSLGQRMQADLAAALLHNPKIVYLDEPTIGLDVAVKHRIRDFIKEMNRTKGTTMLLTTHDLGDIEDLCERLIIIDHGRIIYDGKLQEVKDAFARERTIHTQLSSPIPDAEELFRDLPDIYVSRPDESAADANVMLSIRFDRFHCTASDIVKRLMNRAEVVDFRIDEPSIEEIIRRVYEGQLDSAALSESGKGIA</sequence>
<proteinExistence type="predicted"/>
<dbReference type="PANTHER" id="PTHR42711:SF1">
    <property type="entry name" value="ABC-TRANSPORT PROTEIN, ATP-BINDING COMPONENT"/>
    <property type="match status" value="1"/>
</dbReference>
<keyword evidence="6" id="KW-1185">Reference proteome</keyword>
<feature type="domain" description="ABC transporter" evidence="4">
    <location>
        <begin position="17"/>
        <end position="257"/>
    </location>
</feature>
<dbReference type="Gene3D" id="3.40.50.300">
    <property type="entry name" value="P-loop containing nucleotide triphosphate hydrolases"/>
    <property type="match status" value="1"/>
</dbReference>
<dbReference type="GO" id="GO:0005524">
    <property type="term" value="F:ATP binding"/>
    <property type="evidence" value="ECO:0007669"/>
    <property type="project" value="UniProtKB-KW"/>
</dbReference>
<gene>
    <name evidence="5" type="ORF">ACFPXP_20030</name>
</gene>
<dbReference type="PANTHER" id="PTHR42711">
    <property type="entry name" value="ABC TRANSPORTER ATP-BINDING PROTEIN"/>
    <property type="match status" value="1"/>
</dbReference>
<dbReference type="PROSITE" id="PS50893">
    <property type="entry name" value="ABC_TRANSPORTER_2"/>
    <property type="match status" value="1"/>
</dbReference>
<evidence type="ECO:0000256" key="2">
    <source>
        <dbReference type="ARBA" id="ARBA00022741"/>
    </source>
</evidence>
<dbReference type="InterPro" id="IPR027417">
    <property type="entry name" value="P-loop_NTPase"/>
</dbReference>
<evidence type="ECO:0000256" key="3">
    <source>
        <dbReference type="ARBA" id="ARBA00022840"/>
    </source>
</evidence>
<evidence type="ECO:0000313" key="6">
    <source>
        <dbReference type="Proteomes" id="UP001596250"/>
    </source>
</evidence>
<evidence type="ECO:0000259" key="4">
    <source>
        <dbReference type="PROSITE" id="PS50893"/>
    </source>
</evidence>
<keyword evidence="3 5" id="KW-0067">ATP-binding</keyword>
<keyword evidence="2" id="KW-0547">Nucleotide-binding</keyword>
<dbReference type="Proteomes" id="UP001596250">
    <property type="component" value="Unassembled WGS sequence"/>
</dbReference>
<dbReference type="InterPro" id="IPR003593">
    <property type="entry name" value="AAA+_ATPase"/>
</dbReference>
<protein>
    <submittedName>
        <fullName evidence="5">ATP-binding cassette domain-containing protein</fullName>
    </submittedName>
</protein>
<accession>A0ABW1IU93</accession>
<dbReference type="InterPro" id="IPR003439">
    <property type="entry name" value="ABC_transporter-like_ATP-bd"/>
</dbReference>
<dbReference type="Pfam" id="PF00005">
    <property type="entry name" value="ABC_tran"/>
    <property type="match status" value="1"/>
</dbReference>
<dbReference type="InterPro" id="IPR050763">
    <property type="entry name" value="ABC_transporter_ATP-binding"/>
</dbReference>